<evidence type="ECO:0000256" key="1">
    <source>
        <dbReference type="ARBA" id="ARBA00022737"/>
    </source>
</evidence>
<dbReference type="SUPFAM" id="SSF48452">
    <property type="entry name" value="TPR-like"/>
    <property type="match status" value="1"/>
</dbReference>
<dbReference type="GO" id="GO:0000030">
    <property type="term" value="F:mannosyltransferase activity"/>
    <property type="evidence" value="ECO:0007669"/>
    <property type="project" value="TreeGrafter"/>
</dbReference>
<feature type="non-terminal residue" evidence="3">
    <location>
        <position position="1"/>
    </location>
</feature>
<evidence type="ECO:0000256" key="2">
    <source>
        <dbReference type="ARBA" id="ARBA00022803"/>
    </source>
</evidence>
<dbReference type="Gene3D" id="1.25.40.10">
    <property type="entry name" value="Tetratricopeptide repeat domain"/>
    <property type="match status" value="1"/>
</dbReference>
<proteinExistence type="predicted"/>
<dbReference type="GO" id="GO:0005789">
    <property type="term" value="C:endoplasmic reticulum membrane"/>
    <property type="evidence" value="ECO:0007669"/>
    <property type="project" value="TreeGrafter"/>
</dbReference>
<keyword evidence="1" id="KW-0677">Repeat</keyword>
<dbReference type="InterPro" id="IPR052384">
    <property type="entry name" value="TMTC_O-mannosyltransferase"/>
</dbReference>
<accession>A0A4Y2A677</accession>
<protein>
    <submittedName>
        <fullName evidence="3">Uncharacterized protein</fullName>
    </submittedName>
</protein>
<dbReference type="Pfam" id="PF07719">
    <property type="entry name" value="TPR_2"/>
    <property type="match status" value="1"/>
</dbReference>
<gene>
    <name evidence="3" type="ORF">AVEN_45333_1</name>
</gene>
<evidence type="ECO:0000313" key="3">
    <source>
        <dbReference type="EMBL" id="GBL75233.1"/>
    </source>
</evidence>
<organism evidence="3 4">
    <name type="scientific">Araneus ventricosus</name>
    <name type="common">Orbweaver spider</name>
    <name type="synonym">Epeira ventricosa</name>
    <dbReference type="NCBI Taxonomy" id="182803"/>
    <lineage>
        <taxon>Eukaryota</taxon>
        <taxon>Metazoa</taxon>
        <taxon>Ecdysozoa</taxon>
        <taxon>Arthropoda</taxon>
        <taxon>Chelicerata</taxon>
        <taxon>Arachnida</taxon>
        <taxon>Araneae</taxon>
        <taxon>Araneomorphae</taxon>
        <taxon>Entelegynae</taxon>
        <taxon>Araneoidea</taxon>
        <taxon>Araneidae</taxon>
        <taxon>Araneus</taxon>
    </lineage>
</organism>
<dbReference type="EMBL" id="BGPR01230964">
    <property type="protein sequence ID" value="GBL75233.1"/>
    <property type="molecule type" value="Genomic_DNA"/>
</dbReference>
<dbReference type="PANTHER" id="PTHR44216:SF3">
    <property type="entry name" value="PROTEIN O-MANNOSYL-TRANSFERASE TMTC2"/>
    <property type="match status" value="1"/>
</dbReference>
<dbReference type="PANTHER" id="PTHR44216">
    <property type="entry name" value="PROTEIN O-MANNOSYL-TRANSFERASE TMTC2"/>
    <property type="match status" value="1"/>
</dbReference>
<comment type="caution">
    <text evidence="3">The sequence shown here is derived from an EMBL/GenBank/DDBJ whole genome shotgun (WGS) entry which is preliminary data.</text>
</comment>
<name>A0A4Y2A677_ARAVE</name>
<sequence>QFLSENDRHVEAAEIYLRAAELAPDEYEIIFNAANALRQAGRNEEAEHYYQIAVKLRPQVC</sequence>
<keyword evidence="2" id="KW-0802">TPR repeat</keyword>
<keyword evidence="4" id="KW-1185">Reference proteome</keyword>
<dbReference type="Proteomes" id="UP000499080">
    <property type="component" value="Unassembled WGS sequence"/>
</dbReference>
<dbReference type="AlphaFoldDB" id="A0A4Y2A677"/>
<dbReference type="InterPro" id="IPR013105">
    <property type="entry name" value="TPR_2"/>
</dbReference>
<evidence type="ECO:0000313" key="4">
    <source>
        <dbReference type="Proteomes" id="UP000499080"/>
    </source>
</evidence>
<reference evidence="3 4" key="1">
    <citation type="journal article" date="2019" name="Sci. Rep.">
        <title>Orb-weaving spider Araneus ventricosus genome elucidates the spidroin gene catalogue.</title>
        <authorList>
            <person name="Kono N."/>
            <person name="Nakamura H."/>
            <person name="Ohtoshi R."/>
            <person name="Moran D.A.P."/>
            <person name="Shinohara A."/>
            <person name="Yoshida Y."/>
            <person name="Fujiwara M."/>
            <person name="Mori M."/>
            <person name="Tomita M."/>
            <person name="Arakawa K."/>
        </authorList>
    </citation>
    <scope>NUCLEOTIDE SEQUENCE [LARGE SCALE GENOMIC DNA]</scope>
</reference>
<dbReference type="OrthoDB" id="6423879at2759"/>
<dbReference type="GO" id="GO:0035269">
    <property type="term" value="P:protein O-linked glycosylation via mannose"/>
    <property type="evidence" value="ECO:0007669"/>
    <property type="project" value="TreeGrafter"/>
</dbReference>
<dbReference type="InterPro" id="IPR011990">
    <property type="entry name" value="TPR-like_helical_dom_sf"/>
</dbReference>